<accession>V2XD47</accession>
<organism evidence="1 2">
    <name type="scientific">Moniliophthora roreri (strain MCA 2997)</name>
    <name type="common">Cocoa frosty pod rot fungus</name>
    <name type="synonym">Crinipellis roreri</name>
    <dbReference type="NCBI Taxonomy" id="1381753"/>
    <lineage>
        <taxon>Eukaryota</taxon>
        <taxon>Fungi</taxon>
        <taxon>Dikarya</taxon>
        <taxon>Basidiomycota</taxon>
        <taxon>Agaricomycotina</taxon>
        <taxon>Agaricomycetes</taxon>
        <taxon>Agaricomycetidae</taxon>
        <taxon>Agaricales</taxon>
        <taxon>Marasmiineae</taxon>
        <taxon>Marasmiaceae</taxon>
        <taxon>Moniliophthora</taxon>
    </lineage>
</organism>
<proteinExistence type="predicted"/>
<dbReference type="OrthoDB" id="42525at2759"/>
<gene>
    <name evidence="1" type="ORF">Moror_4104</name>
</gene>
<dbReference type="KEGG" id="mrr:Moror_4104"/>
<evidence type="ECO:0000313" key="2">
    <source>
        <dbReference type="Proteomes" id="UP000017559"/>
    </source>
</evidence>
<dbReference type="Proteomes" id="UP000017559">
    <property type="component" value="Unassembled WGS sequence"/>
</dbReference>
<comment type="caution">
    <text evidence="1">The sequence shown here is derived from an EMBL/GenBank/DDBJ whole genome shotgun (WGS) entry which is preliminary data.</text>
</comment>
<name>V2XD47_MONRO</name>
<reference evidence="1 2" key="1">
    <citation type="journal article" date="2014" name="BMC Genomics">
        <title>Genome and secretome analysis of the hemibiotrophic fungal pathogen, Moniliophthora roreri, which causes frosty pod rot disease of cacao: mechanisms of the biotrophic and necrotrophic phases.</title>
        <authorList>
            <person name="Meinhardt L.W."/>
            <person name="Costa G.G.L."/>
            <person name="Thomazella D.P.T."/>
            <person name="Teixeira P.J.P.L."/>
            <person name="Carazzolle M.F."/>
            <person name="Schuster S.C."/>
            <person name="Carlson J.E."/>
            <person name="Guiltinan M.J."/>
            <person name="Mieczkowski P."/>
            <person name="Farmer A."/>
            <person name="Ramaraj T."/>
            <person name="Crozier J."/>
            <person name="Davis R.E."/>
            <person name="Shao J."/>
            <person name="Melnick R.L."/>
            <person name="Pereira G.A.G."/>
            <person name="Bailey B.A."/>
        </authorList>
    </citation>
    <scope>NUCLEOTIDE SEQUENCE [LARGE SCALE GENOMIC DNA]</scope>
    <source>
        <strain evidence="1 2">MCA 2997</strain>
    </source>
</reference>
<dbReference type="EMBL" id="AWSO01000412">
    <property type="protein sequence ID" value="ESK90746.1"/>
    <property type="molecule type" value="Genomic_DNA"/>
</dbReference>
<sequence>MTRGRVGSEMLWTTWAVRVNNVECGYSEAARRVNASTFLSCNQLHRQQTALNILGCIRPPGYLLLSSILKKCVSSDENPFNIIRLPPIRLRRTQLLYRLPSNAEHHLSCIRLKTGIEPQDNAVFAPVYVEGEGAGRARAPFRQATWASGVRLKKGGYAWRVYCCAATSRIDRGQWRVGNYLQPALIEGYGGCLSLTIDLCNRRTCTK</sequence>
<evidence type="ECO:0000313" key="1">
    <source>
        <dbReference type="EMBL" id="ESK90746.1"/>
    </source>
</evidence>
<dbReference type="HOGENOM" id="CLU_1326696_0_0_1"/>
<protein>
    <submittedName>
        <fullName evidence="1">Uncharacterized protein</fullName>
    </submittedName>
</protein>
<dbReference type="AlphaFoldDB" id="V2XD47"/>
<keyword evidence="2" id="KW-1185">Reference proteome</keyword>